<comment type="catalytic activity">
    <reaction evidence="9">
        <text>an alpha-Kdo-(2-&gt;4)-alpha-Kdo-(2-&gt;6)-lipid IVA + a fatty acyl-[ACP] = an alpha-Kdo-(2-&gt;4)-alpha-Kdo-(2-&gt;6)-(acyl)-lipid IVA + holo-[ACP]</text>
        <dbReference type="Rhea" id="RHEA:69396"/>
        <dbReference type="Rhea" id="RHEA-COMP:9685"/>
        <dbReference type="Rhea" id="RHEA-COMP:14125"/>
        <dbReference type="ChEBI" id="CHEBI:64479"/>
        <dbReference type="ChEBI" id="CHEBI:138651"/>
        <dbReference type="ChEBI" id="CHEBI:176429"/>
        <dbReference type="ChEBI" id="CHEBI:176430"/>
        <dbReference type="EC" id="2.3.1.241"/>
    </reaction>
</comment>
<dbReference type="GO" id="GO:0009245">
    <property type="term" value="P:lipid A biosynthetic process"/>
    <property type="evidence" value="ECO:0007669"/>
    <property type="project" value="InterPro"/>
</dbReference>
<dbReference type="PIRSF" id="PIRSF026649">
    <property type="entry name" value="MsbB"/>
    <property type="match status" value="1"/>
</dbReference>
<keyword evidence="11" id="KW-1185">Reference proteome</keyword>
<dbReference type="GO" id="GO:0009103">
    <property type="term" value="P:lipopolysaccharide biosynthetic process"/>
    <property type="evidence" value="ECO:0007669"/>
    <property type="project" value="UniProtKB-UniRule"/>
</dbReference>
<dbReference type="PANTHER" id="PTHR30606:SF9">
    <property type="entry name" value="LIPID A BIOSYNTHESIS LAUROYLTRANSFERASE"/>
    <property type="match status" value="1"/>
</dbReference>
<comment type="pathway">
    <text evidence="9">Glycolipid biosynthesis; KDO(2)-lipid A biosynthesis; KDO(2)-lipid A from CMP-3-deoxy-D-manno-octulosonate and lipid IV(A): step 3/4.</text>
</comment>
<dbReference type="EMBL" id="FOHV01000005">
    <property type="protein sequence ID" value="SES90251.1"/>
    <property type="molecule type" value="Genomic_DNA"/>
</dbReference>
<comment type="subcellular location">
    <subcellularLocation>
        <location evidence="9">Cell inner membrane</location>
        <topology evidence="9">Single-pass membrane protein</topology>
    </subcellularLocation>
</comment>
<dbReference type="Proteomes" id="UP000242642">
    <property type="component" value="Unassembled WGS sequence"/>
</dbReference>
<dbReference type="InterPro" id="IPR004960">
    <property type="entry name" value="LipA_acyltrans"/>
</dbReference>
<keyword evidence="5 9" id="KW-0448">Lipopolysaccharide biosynthesis</keyword>
<comment type="pathway">
    <text evidence="9">Bacterial outer membrane biogenesis; lipopolysaccharide biosynthesis.</text>
</comment>
<evidence type="ECO:0000256" key="9">
    <source>
        <dbReference type="HAMAP-Rule" id="MF_01942"/>
    </source>
</evidence>
<dbReference type="InterPro" id="IPR011920">
    <property type="entry name" value="Lipid_A_LpxL_LpxP"/>
</dbReference>
<dbReference type="STRING" id="1123402.SAMN02583745_00827"/>
<keyword evidence="2 9" id="KW-0997">Cell inner membrane</keyword>
<sequence>MPHKTHKSEESKIYADKAQPKLKLTFFHPRYWLLWLIVGFWYVLILLPYPLLYKIGKGIGRLLLRLRPKIRIIDKRLKIAERNLELCFPNWTDSERKALIEANCESVGLAIIETGMAWFWPDWRINKWCKVTGIEHIKETLAKPQGIMFVGIHFLNLELGGRIIGLQTPGIGIYRPNDNPVWDYLQVRGRMRSNKFMINRKDVKQMIRSLEEAEIIWYGPDHDYGKRNSVFAPFFGVQHAATTLGTYILLKKTDSAVIAFTPKRLENGKGYEVIVSPPIQSFPTENELQTATKMNQLIEEQILLAPEQYMWLHRRFKTRPEGEADLYSK</sequence>
<dbReference type="RefSeq" id="WP_093318033.1">
    <property type="nucleotide sequence ID" value="NZ_FOHV01000005.1"/>
</dbReference>
<evidence type="ECO:0000256" key="7">
    <source>
        <dbReference type="ARBA" id="ARBA00023136"/>
    </source>
</evidence>
<gene>
    <name evidence="9" type="primary">lpxL</name>
    <name evidence="10" type="ORF">SAMN02583745_00827</name>
</gene>
<evidence type="ECO:0000256" key="4">
    <source>
        <dbReference type="ARBA" id="ARBA00022692"/>
    </source>
</evidence>
<dbReference type="OrthoDB" id="9803456at2"/>
<dbReference type="GO" id="GO:0008913">
    <property type="term" value="F:Kdo2-lipid IVA acyltransferase activity"/>
    <property type="evidence" value="ECO:0007669"/>
    <property type="project" value="UniProtKB-EC"/>
</dbReference>
<evidence type="ECO:0000313" key="10">
    <source>
        <dbReference type="EMBL" id="SES90251.1"/>
    </source>
</evidence>
<dbReference type="NCBIfam" id="NF005340">
    <property type="entry name" value="PRK06860.1"/>
    <property type="match status" value="1"/>
</dbReference>
<keyword evidence="3 9" id="KW-0808">Transferase</keyword>
<evidence type="ECO:0000256" key="1">
    <source>
        <dbReference type="ARBA" id="ARBA00022475"/>
    </source>
</evidence>
<evidence type="ECO:0000256" key="8">
    <source>
        <dbReference type="ARBA" id="ARBA00023315"/>
    </source>
</evidence>
<evidence type="ECO:0000256" key="6">
    <source>
        <dbReference type="ARBA" id="ARBA00022989"/>
    </source>
</evidence>
<dbReference type="UniPathway" id="UPA00360">
    <property type="reaction ID" value="UER00485"/>
</dbReference>
<dbReference type="AlphaFoldDB" id="A0A1I0A8D4"/>
<dbReference type="EC" id="2.3.1.241" evidence="9"/>
<name>A0A1I0A8D4_9GAMM</name>
<accession>A0A1I0A8D4</accession>
<keyword evidence="6 9" id="KW-1133">Transmembrane helix</keyword>
<feature type="transmembrane region" description="Helical" evidence="9">
    <location>
        <begin position="32"/>
        <end position="52"/>
    </location>
</feature>
<comment type="similarity">
    <text evidence="9">Belongs to the LpxL/LpxM/LpxP family.</text>
</comment>
<evidence type="ECO:0000256" key="5">
    <source>
        <dbReference type="ARBA" id="ARBA00022985"/>
    </source>
</evidence>
<evidence type="ECO:0000256" key="2">
    <source>
        <dbReference type="ARBA" id="ARBA00022519"/>
    </source>
</evidence>
<dbReference type="GO" id="GO:0005886">
    <property type="term" value="C:plasma membrane"/>
    <property type="evidence" value="ECO:0007669"/>
    <property type="project" value="UniProtKB-SubCell"/>
</dbReference>
<protein>
    <recommendedName>
        <fullName evidence="9">Lipid A biosynthesis acyltransferase</fullName>
        <ecNumber evidence="9">2.3.1.241</ecNumber>
    </recommendedName>
    <alternativeName>
        <fullName evidence="9">Kdo(2)-lipid IV(A) acyltransferase</fullName>
    </alternativeName>
</protein>
<comment type="function">
    <text evidence="9">Catalyzes the transfer of an acyl chain from an acyl-[acyl-carrier-protein] (ACP) to a Kdo(2)-lipid IV(A) to form a Kdo(2)-(acyl)-lipid IV(A).</text>
</comment>
<organism evidence="10 11">
    <name type="scientific">Thorsellia anophelis DSM 18579</name>
    <dbReference type="NCBI Taxonomy" id="1123402"/>
    <lineage>
        <taxon>Bacteria</taxon>
        <taxon>Pseudomonadati</taxon>
        <taxon>Pseudomonadota</taxon>
        <taxon>Gammaproteobacteria</taxon>
        <taxon>Enterobacterales</taxon>
        <taxon>Thorselliaceae</taxon>
        <taxon>Thorsellia</taxon>
    </lineage>
</organism>
<dbReference type="PANTHER" id="PTHR30606">
    <property type="entry name" value="LIPID A BIOSYNTHESIS LAUROYL ACYLTRANSFERASE"/>
    <property type="match status" value="1"/>
</dbReference>
<dbReference type="UniPathway" id="UPA00030"/>
<evidence type="ECO:0000313" key="11">
    <source>
        <dbReference type="Proteomes" id="UP000242642"/>
    </source>
</evidence>
<dbReference type="NCBIfam" id="TIGR02207">
    <property type="entry name" value="lipid_A_htrB"/>
    <property type="match status" value="1"/>
</dbReference>
<keyword evidence="7 9" id="KW-0472">Membrane</keyword>
<dbReference type="GO" id="GO:0036104">
    <property type="term" value="P:Kdo2-lipid A biosynthetic process"/>
    <property type="evidence" value="ECO:0007669"/>
    <property type="project" value="UniProtKB-UniRule"/>
</dbReference>
<dbReference type="HAMAP" id="MF_01942">
    <property type="entry name" value="Lipid_A_LpxL_LpxP"/>
    <property type="match status" value="1"/>
</dbReference>
<keyword evidence="8 9" id="KW-0012">Acyltransferase</keyword>
<evidence type="ECO:0000256" key="3">
    <source>
        <dbReference type="ARBA" id="ARBA00022679"/>
    </source>
</evidence>
<proteinExistence type="inferred from homology"/>
<keyword evidence="4 9" id="KW-0812">Transmembrane</keyword>
<feature type="short sequence motif" description="HXXXXD motif" evidence="9">
    <location>
        <begin position="153"/>
        <end position="158"/>
    </location>
</feature>
<keyword evidence="1 9" id="KW-1003">Cell membrane</keyword>
<dbReference type="Pfam" id="PF03279">
    <property type="entry name" value="Lip_A_acyltrans"/>
    <property type="match status" value="1"/>
</dbReference>
<reference evidence="11" key="1">
    <citation type="submission" date="2016-10" db="EMBL/GenBank/DDBJ databases">
        <authorList>
            <person name="Varghese N."/>
            <person name="Submissions S."/>
        </authorList>
    </citation>
    <scope>NUCLEOTIDE SEQUENCE [LARGE SCALE GENOMIC DNA]</scope>
    <source>
        <strain evidence="11">DSM 18579</strain>
    </source>
</reference>
<dbReference type="CDD" id="cd07984">
    <property type="entry name" value="LPLAT_LABLAT-like"/>
    <property type="match status" value="1"/>
</dbReference>